<accession>A0AAE0AZL9</accession>
<dbReference type="PANTHER" id="PTHR46413:SF1">
    <property type="entry name" value="HEAVY METAL-ASSOCIATED ISOPRENYLATED PLANT PROTEIN 6"/>
    <property type="match status" value="1"/>
</dbReference>
<evidence type="ECO:0000256" key="1">
    <source>
        <dbReference type="SAM" id="MobiDB-lite"/>
    </source>
</evidence>
<evidence type="ECO:0008006" key="4">
    <source>
        <dbReference type="Google" id="ProtNLM"/>
    </source>
</evidence>
<feature type="compositionally biased region" description="Basic and acidic residues" evidence="1">
    <location>
        <begin position="85"/>
        <end position="114"/>
    </location>
</feature>
<feature type="compositionally biased region" description="Basic and acidic residues" evidence="1">
    <location>
        <begin position="254"/>
        <end position="277"/>
    </location>
</feature>
<protein>
    <recommendedName>
        <fullName evidence="4">HMA domain-containing protein</fullName>
    </recommendedName>
</protein>
<dbReference type="Gene3D" id="3.30.70.100">
    <property type="match status" value="2"/>
</dbReference>
<reference evidence="2" key="1">
    <citation type="journal article" date="2023" name="Plant J.">
        <title>Genome sequences and population genomics provide insights into the demographic history, inbreeding, and mutation load of two 'living fossil' tree species of Dipteronia.</title>
        <authorList>
            <person name="Feng Y."/>
            <person name="Comes H.P."/>
            <person name="Chen J."/>
            <person name="Zhu S."/>
            <person name="Lu R."/>
            <person name="Zhang X."/>
            <person name="Li P."/>
            <person name="Qiu J."/>
            <person name="Olsen K.M."/>
            <person name="Qiu Y."/>
        </authorList>
    </citation>
    <scope>NUCLEOTIDE SEQUENCE</scope>
    <source>
        <strain evidence="2">NBL</strain>
    </source>
</reference>
<dbReference type="InterPro" id="IPR036163">
    <property type="entry name" value="HMA_dom_sf"/>
</dbReference>
<feature type="compositionally biased region" description="Basic and acidic residues" evidence="1">
    <location>
        <begin position="216"/>
        <end position="227"/>
    </location>
</feature>
<feature type="compositionally biased region" description="Basic and acidic residues" evidence="1">
    <location>
        <begin position="400"/>
        <end position="436"/>
    </location>
</feature>
<keyword evidence="3" id="KW-1185">Reference proteome</keyword>
<name>A0AAE0AZL9_9ROSI</name>
<feature type="region of interest" description="Disordered" evidence="1">
    <location>
        <begin position="245"/>
        <end position="277"/>
    </location>
</feature>
<feature type="compositionally biased region" description="Basic and acidic residues" evidence="1">
    <location>
        <begin position="123"/>
        <end position="209"/>
    </location>
</feature>
<feature type="region of interest" description="Disordered" evidence="1">
    <location>
        <begin position="85"/>
        <end position="227"/>
    </location>
</feature>
<evidence type="ECO:0000313" key="2">
    <source>
        <dbReference type="EMBL" id="KAK3226575.1"/>
    </source>
</evidence>
<dbReference type="AlphaFoldDB" id="A0AAE0AZL9"/>
<organism evidence="2 3">
    <name type="scientific">Dipteronia sinensis</name>
    <dbReference type="NCBI Taxonomy" id="43782"/>
    <lineage>
        <taxon>Eukaryota</taxon>
        <taxon>Viridiplantae</taxon>
        <taxon>Streptophyta</taxon>
        <taxon>Embryophyta</taxon>
        <taxon>Tracheophyta</taxon>
        <taxon>Spermatophyta</taxon>
        <taxon>Magnoliopsida</taxon>
        <taxon>eudicotyledons</taxon>
        <taxon>Gunneridae</taxon>
        <taxon>Pentapetalae</taxon>
        <taxon>rosids</taxon>
        <taxon>malvids</taxon>
        <taxon>Sapindales</taxon>
        <taxon>Sapindaceae</taxon>
        <taxon>Hippocastanoideae</taxon>
        <taxon>Acereae</taxon>
        <taxon>Dipteronia</taxon>
    </lineage>
</organism>
<gene>
    <name evidence="2" type="ORF">Dsin_006437</name>
</gene>
<feature type="region of interest" description="Disordered" evidence="1">
    <location>
        <begin position="386"/>
        <end position="436"/>
    </location>
</feature>
<comment type="caution">
    <text evidence="2">The sequence shown here is derived from an EMBL/GenBank/DDBJ whole genome shotgun (WGS) entry which is preliminary data.</text>
</comment>
<dbReference type="SUPFAM" id="SSF55008">
    <property type="entry name" value="HMA, heavy metal-associated domain"/>
    <property type="match status" value="2"/>
</dbReference>
<dbReference type="Proteomes" id="UP001281410">
    <property type="component" value="Unassembled WGS sequence"/>
</dbReference>
<sequence length="495" mass="54443">MILISLPGQTSSIVSPDESVTVLKIKLCCDSCNQKLQTILEGKGLEMVTMDMENDLVTVKGTMSMTELRSYIKKDFEVVVPAKKDTVPTEKKGRETGAIGKKDKDAGAVDKQGKEVGAAEVIMGEKETEPTCKKSKGKGKDAGAMDKKGKEVGATKFGDKDSERKGSAGVDNKSENKDSGVNQKKDKEGGHRKNAEQYVREIDGVESKGDINSNKLEVKGKANPDRTRRMVKCKTKTKAKHILPSPEIEGYGDENERPEEKLEEKTRPVDNANKKSEESVTVLKMKLCCDSCNQKLQTNLKGRGLEMVAMDLEKDLVTVKGTVSMTELRSYIKKDFEVVVPAKKDTVLTEKKGRETCAIGKKEKDAGAVDKKGKEVGAAEMIMRENDTESTYKKRKGKDKGKDAGAMDKKGKEVCPKKIRDKDSEPKGSAGVDHKSEYKDSWAISRQAPSVYSNTGYVYQNIDKDGHRENEEASNGIDQLILCVIIVFVIILSIL</sequence>
<dbReference type="PANTHER" id="PTHR46413">
    <property type="entry name" value="HEAVY METAL-ASSOCIATED ISOPRENYLATED PLANT PROTEIN 6"/>
    <property type="match status" value="1"/>
</dbReference>
<proteinExistence type="predicted"/>
<dbReference type="InterPro" id="IPR044594">
    <property type="entry name" value="HIPP01/3/5/6"/>
</dbReference>
<dbReference type="EMBL" id="JANJYJ010000002">
    <property type="protein sequence ID" value="KAK3226575.1"/>
    <property type="molecule type" value="Genomic_DNA"/>
</dbReference>
<evidence type="ECO:0000313" key="3">
    <source>
        <dbReference type="Proteomes" id="UP001281410"/>
    </source>
</evidence>
<dbReference type="GO" id="GO:0046872">
    <property type="term" value="F:metal ion binding"/>
    <property type="evidence" value="ECO:0007669"/>
    <property type="project" value="InterPro"/>
</dbReference>